<dbReference type="Gene3D" id="3.30.70.3150">
    <property type="match status" value="1"/>
</dbReference>
<dbReference type="EMBL" id="JAAMPC010000009">
    <property type="protein sequence ID" value="KAG2290891.1"/>
    <property type="molecule type" value="Genomic_DNA"/>
</dbReference>
<dbReference type="Gene3D" id="3.30.70.1170">
    <property type="entry name" value="Sun protein, domain 3"/>
    <property type="match status" value="1"/>
</dbReference>
<keyword evidence="2" id="KW-1185">Reference proteome</keyword>
<sequence>MAIGVDLDPLSKWSKAGLVVYDSQVPNGATSEYMLLGTSGSLNGQQRLVVKGRFAPKNSEKILLRYISK</sequence>
<organism evidence="1 2">
    <name type="scientific">Brassica carinata</name>
    <name type="common">Ethiopian mustard</name>
    <name type="synonym">Abyssinian cabbage</name>
    <dbReference type="NCBI Taxonomy" id="52824"/>
    <lineage>
        <taxon>Eukaryota</taxon>
        <taxon>Viridiplantae</taxon>
        <taxon>Streptophyta</taxon>
        <taxon>Embryophyta</taxon>
        <taxon>Tracheophyta</taxon>
        <taxon>Spermatophyta</taxon>
        <taxon>Magnoliopsida</taxon>
        <taxon>eudicotyledons</taxon>
        <taxon>Gunneridae</taxon>
        <taxon>Pentapetalae</taxon>
        <taxon>rosids</taxon>
        <taxon>malvids</taxon>
        <taxon>Brassicales</taxon>
        <taxon>Brassicaceae</taxon>
        <taxon>Brassiceae</taxon>
        <taxon>Brassica</taxon>
    </lineage>
</organism>
<comment type="caution">
    <text evidence="1">The sequence shown here is derived from an EMBL/GenBank/DDBJ whole genome shotgun (WGS) entry which is preliminary data.</text>
</comment>
<protein>
    <submittedName>
        <fullName evidence="1">Uncharacterized protein</fullName>
    </submittedName>
</protein>
<gene>
    <name evidence="1" type="ORF">Bca52824_037560</name>
</gene>
<evidence type="ECO:0000313" key="2">
    <source>
        <dbReference type="Proteomes" id="UP000886595"/>
    </source>
</evidence>
<dbReference type="OrthoDB" id="1712383at2759"/>
<name>A0A8X7RMC5_BRACI</name>
<dbReference type="AlphaFoldDB" id="A0A8X7RMC5"/>
<reference evidence="1 2" key="1">
    <citation type="submission" date="2020-02" db="EMBL/GenBank/DDBJ databases">
        <authorList>
            <person name="Ma Q."/>
            <person name="Huang Y."/>
            <person name="Song X."/>
            <person name="Pei D."/>
        </authorList>
    </citation>
    <scope>NUCLEOTIDE SEQUENCE [LARGE SCALE GENOMIC DNA]</scope>
    <source>
        <strain evidence="1">Sxm20200214</strain>
        <tissue evidence="1">Leaf</tissue>
    </source>
</reference>
<accession>A0A8X7RMC5</accession>
<evidence type="ECO:0000313" key="1">
    <source>
        <dbReference type="EMBL" id="KAG2290891.1"/>
    </source>
</evidence>
<dbReference type="Proteomes" id="UP000886595">
    <property type="component" value="Unassembled WGS sequence"/>
</dbReference>
<proteinExistence type="predicted"/>